<gene>
    <name evidence="9" type="ORF">EV646_102323</name>
</gene>
<dbReference type="Pfam" id="PF05147">
    <property type="entry name" value="LANC_like"/>
    <property type="match status" value="1"/>
</dbReference>
<evidence type="ECO:0000256" key="6">
    <source>
        <dbReference type="ARBA" id="ARBA00022840"/>
    </source>
</evidence>
<dbReference type="Proteomes" id="UP000295573">
    <property type="component" value="Unassembled WGS sequence"/>
</dbReference>
<dbReference type="SUPFAM" id="SSF56112">
    <property type="entry name" value="Protein kinase-like (PK-like)"/>
    <property type="match status" value="1"/>
</dbReference>
<dbReference type="PRINTS" id="PR01950">
    <property type="entry name" value="LANCSUPER"/>
</dbReference>
<dbReference type="InterPro" id="IPR000719">
    <property type="entry name" value="Prot_kinase_dom"/>
</dbReference>
<dbReference type="GO" id="GO:0004674">
    <property type="term" value="F:protein serine/threonine kinase activity"/>
    <property type="evidence" value="ECO:0007669"/>
    <property type="project" value="UniProtKB-KW"/>
</dbReference>
<dbReference type="Pfam" id="PF25816">
    <property type="entry name" value="RamC_N"/>
    <property type="match status" value="1"/>
</dbReference>
<evidence type="ECO:0000313" key="10">
    <source>
        <dbReference type="Proteomes" id="UP000295573"/>
    </source>
</evidence>
<dbReference type="AlphaFoldDB" id="A0A4R2J1Q5"/>
<keyword evidence="7" id="KW-0479">Metal-binding</keyword>
<evidence type="ECO:0000313" key="9">
    <source>
        <dbReference type="EMBL" id="TCO50249.1"/>
    </source>
</evidence>
<organism evidence="9 10">
    <name type="scientific">Kribbella antiqua</name>
    <dbReference type="NCBI Taxonomy" id="2512217"/>
    <lineage>
        <taxon>Bacteria</taxon>
        <taxon>Bacillati</taxon>
        <taxon>Actinomycetota</taxon>
        <taxon>Actinomycetes</taxon>
        <taxon>Propionibacteriales</taxon>
        <taxon>Kribbellaceae</taxon>
        <taxon>Kribbella</taxon>
    </lineage>
</organism>
<keyword evidence="6" id="KW-0067">ATP-binding</keyword>
<dbReference type="InterPro" id="IPR057929">
    <property type="entry name" value="RamC_N"/>
</dbReference>
<name>A0A4R2J1Q5_9ACTN</name>
<dbReference type="OrthoDB" id="3811968at2"/>
<dbReference type="SMART" id="SM00220">
    <property type="entry name" value="S_TKc"/>
    <property type="match status" value="1"/>
</dbReference>
<sequence length="885" mass="94957">MTHLTREATDRWLLDAVAKAVGERTNQWRVTPAEDSLHPWIFALPADTALQQQGWKLHVSSYVSTAAETLRRVLPPLVDAGVAFKVVGSAAWLGGLNRGSAGLSQVGKFITAYPRDDSSAVDLAIALDQATRGLRGPRIPSDRPVADGGVVFYRYGGFGDLCMQTRLGEVVLAVVAPDGRLIPDRRGTAPTAPYWVSDPFQARGLGSTYSLGATVAERYRPVSILARSPDTVVQLGLDLVTPRVCVLKRARRRPADHDVAVEDGGILLRREVELLQRLTGQGVTATLYDVVESGDELILVTEDLGGETLDQHVRKLMTTGSLPSTARVVELAVAIADALAAIHDRGHIHGDLKSANVVLDSDGRIKLIDFELAYAIGSGERPAGAGTRGYVSPECRGGATASVSDDIYALGAVLYLLITGAEPSRAPYIENLLDRPPLQLNPEARRPLIDVMARCLSADRYSSARDVRRALLEATAMPADPPGAVTGRLVEPERALEQARRAGDLLCAEAETTDAGLIWRSRYFVGKGIVGRDINTGMAGTILALAELVDEFGVETHRDVLRAGARTLQALPPIPGDPAFGLYVGDMGVVAALLRAGQVLPDDELVRAAAHRASQHPAAQPDDSPDLFHGIAGRLLTELLLWDETSDATTLERAVAYGDALLERREGGPGEAYWRIPPGYADLSGKSYLGYAHGAAGIADALLDLAEVTGEQKYARTATMAMAWITRQAVSFHSGLAWPATEGQRPSPPFWCHGATGIGRLFLHALPETAESLQAICRSVASAARWAGPTLCHGLAGNAEFLLDAGRALADDELLVKANELMSLVDAYGVDAAEGRGWISEAPRQINPDYLVGFAGIPLVLLRLARPDRRYQLSRAGFRYRSRRP</sequence>
<dbReference type="PANTHER" id="PTHR43289:SF6">
    <property type="entry name" value="SERINE_THREONINE-PROTEIN KINASE NEKL-3"/>
    <property type="match status" value="1"/>
</dbReference>
<evidence type="ECO:0000256" key="7">
    <source>
        <dbReference type="PIRSR" id="PIRSR607822-1"/>
    </source>
</evidence>
<feature type="binding site" evidence="7">
    <location>
        <position position="793"/>
    </location>
    <ligand>
        <name>Zn(2+)</name>
        <dbReference type="ChEBI" id="CHEBI:29105"/>
    </ligand>
</feature>
<dbReference type="SMART" id="SM01260">
    <property type="entry name" value="LANC_like"/>
    <property type="match status" value="1"/>
</dbReference>
<keyword evidence="4" id="KW-0547">Nucleotide-binding</keyword>
<dbReference type="RefSeq" id="WP_132145460.1">
    <property type="nucleotide sequence ID" value="NZ_SLWR01000002.1"/>
</dbReference>
<keyword evidence="5 9" id="KW-0418">Kinase</keyword>
<feature type="domain" description="Protein kinase" evidence="8">
    <location>
        <begin position="219"/>
        <end position="477"/>
    </location>
</feature>
<dbReference type="GO" id="GO:0005975">
    <property type="term" value="P:carbohydrate metabolic process"/>
    <property type="evidence" value="ECO:0007669"/>
    <property type="project" value="InterPro"/>
</dbReference>
<evidence type="ECO:0000256" key="3">
    <source>
        <dbReference type="ARBA" id="ARBA00022679"/>
    </source>
</evidence>
<accession>A0A4R2J1Q5</accession>
<dbReference type="PANTHER" id="PTHR43289">
    <property type="entry name" value="MITOGEN-ACTIVATED PROTEIN KINASE KINASE KINASE 20-RELATED"/>
    <property type="match status" value="1"/>
</dbReference>
<dbReference type="GO" id="GO:0046872">
    <property type="term" value="F:metal ion binding"/>
    <property type="evidence" value="ECO:0007669"/>
    <property type="project" value="UniProtKB-KW"/>
</dbReference>
<keyword evidence="10" id="KW-1185">Reference proteome</keyword>
<dbReference type="Gene3D" id="1.10.510.10">
    <property type="entry name" value="Transferase(Phosphotransferase) domain 1"/>
    <property type="match status" value="1"/>
</dbReference>
<feature type="binding site" evidence="7">
    <location>
        <position position="752"/>
    </location>
    <ligand>
        <name>Zn(2+)</name>
        <dbReference type="ChEBI" id="CHEBI:29105"/>
    </ligand>
</feature>
<dbReference type="EC" id="2.7.11.1" evidence="1"/>
<protein>
    <recommendedName>
        <fullName evidence="1">non-specific serine/threonine protein kinase</fullName>
        <ecNumber evidence="1">2.7.11.1</ecNumber>
    </recommendedName>
</protein>
<keyword evidence="3" id="KW-0808">Transferase</keyword>
<reference evidence="9 10" key="1">
    <citation type="journal article" date="2015" name="Stand. Genomic Sci.">
        <title>Genomic Encyclopedia of Bacterial and Archaeal Type Strains, Phase III: the genomes of soil and plant-associated and newly described type strains.</title>
        <authorList>
            <person name="Whitman W.B."/>
            <person name="Woyke T."/>
            <person name="Klenk H.P."/>
            <person name="Zhou Y."/>
            <person name="Lilburn T.G."/>
            <person name="Beck B.J."/>
            <person name="De Vos P."/>
            <person name="Vandamme P."/>
            <person name="Eisen J.A."/>
            <person name="Garrity G."/>
            <person name="Hugenholtz P."/>
            <person name="Kyrpides N.C."/>
        </authorList>
    </citation>
    <scope>NUCLEOTIDE SEQUENCE [LARGE SCALE GENOMIC DNA]</scope>
    <source>
        <strain evidence="9 10">VKM Ac-2541</strain>
    </source>
</reference>
<dbReference type="CDD" id="cd14014">
    <property type="entry name" value="STKc_PknB_like"/>
    <property type="match status" value="1"/>
</dbReference>
<dbReference type="GO" id="GO:0031179">
    <property type="term" value="P:peptide modification"/>
    <property type="evidence" value="ECO:0007669"/>
    <property type="project" value="InterPro"/>
</dbReference>
<dbReference type="InterPro" id="IPR012341">
    <property type="entry name" value="6hp_glycosidase-like_sf"/>
</dbReference>
<evidence type="ECO:0000259" key="8">
    <source>
        <dbReference type="PROSITE" id="PS50011"/>
    </source>
</evidence>
<dbReference type="SUPFAM" id="SSF158745">
    <property type="entry name" value="LanC-like"/>
    <property type="match status" value="1"/>
</dbReference>
<dbReference type="Pfam" id="PF00069">
    <property type="entry name" value="Pkinase"/>
    <property type="match status" value="1"/>
</dbReference>
<evidence type="ECO:0000256" key="2">
    <source>
        <dbReference type="ARBA" id="ARBA00022527"/>
    </source>
</evidence>
<dbReference type="InterPro" id="IPR007822">
    <property type="entry name" value="LANC-like"/>
</dbReference>
<dbReference type="Gene3D" id="1.50.10.10">
    <property type="match status" value="1"/>
</dbReference>
<feature type="binding site" evidence="7">
    <location>
        <position position="792"/>
    </location>
    <ligand>
        <name>Zn(2+)</name>
        <dbReference type="ChEBI" id="CHEBI:29105"/>
    </ligand>
</feature>
<comment type="caution">
    <text evidence="9">The sequence shown here is derived from an EMBL/GenBank/DDBJ whole genome shotgun (WGS) entry which is preliminary data.</text>
</comment>
<dbReference type="GO" id="GO:0005524">
    <property type="term" value="F:ATP binding"/>
    <property type="evidence" value="ECO:0007669"/>
    <property type="project" value="UniProtKB-KW"/>
</dbReference>
<dbReference type="EMBL" id="SLWR01000002">
    <property type="protein sequence ID" value="TCO50249.1"/>
    <property type="molecule type" value="Genomic_DNA"/>
</dbReference>
<proteinExistence type="predicted"/>
<dbReference type="InterPro" id="IPR011009">
    <property type="entry name" value="Kinase-like_dom_sf"/>
</dbReference>
<keyword evidence="2" id="KW-0723">Serine/threonine-protein kinase</keyword>
<dbReference type="PROSITE" id="PS50011">
    <property type="entry name" value="PROTEIN_KINASE_DOM"/>
    <property type="match status" value="1"/>
</dbReference>
<evidence type="ECO:0000256" key="4">
    <source>
        <dbReference type="ARBA" id="ARBA00022741"/>
    </source>
</evidence>
<evidence type="ECO:0000256" key="5">
    <source>
        <dbReference type="ARBA" id="ARBA00022777"/>
    </source>
</evidence>
<evidence type="ECO:0000256" key="1">
    <source>
        <dbReference type="ARBA" id="ARBA00012513"/>
    </source>
</evidence>
<keyword evidence="7" id="KW-0862">Zinc</keyword>